<dbReference type="InterPro" id="IPR036291">
    <property type="entry name" value="NAD(P)-bd_dom_sf"/>
</dbReference>
<name>A0AAP2CPU9_9RHOB</name>
<dbReference type="SUPFAM" id="SSF51735">
    <property type="entry name" value="NAD(P)-binding Rossmann-fold domains"/>
    <property type="match status" value="1"/>
</dbReference>
<keyword evidence="2" id="KW-1185">Reference proteome</keyword>
<dbReference type="GO" id="GO:0005737">
    <property type="term" value="C:cytoplasm"/>
    <property type="evidence" value="ECO:0007669"/>
    <property type="project" value="TreeGrafter"/>
</dbReference>
<dbReference type="PANTHER" id="PTHR43544">
    <property type="entry name" value="SHORT-CHAIN DEHYDROGENASE/REDUCTASE"/>
    <property type="match status" value="1"/>
</dbReference>
<dbReference type="PRINTS" id="PR00081">
    <property type="entry name" value="GDHRDH"/>
</dbReference>
<dbReference type="InterPro" id="IPR051468">
    <property type="entry name" value="Fungal_SecMetab_SDRs"/>
</dbReference>
<protein>
    <submittedName>
        <fullName evidence="1">SDR family NAD(P)-dependent oxidoreductase</fullName>
    </submittedName>
</protein>
<comment type="caution">
    <text evidence="1">The sequence shown here is derived from an EMBL/GenBank/DDBJ whole genome shotgun (WGS) entry which is preliminary data.</text>
</comment>
<dbReference type="Pfam" id="PF00106">
    <property type="entry name" value="adh_short"/>
    <property type="match status" value="1"/>
</dbReference>
<evidence type="ECO:0000313" key="1">
    <source>
        <dbReference type="EMBL" id="MBT0958134.1"/>
    </source>
</evidence>
<reference evidence="1 2" key="1">
    <citation type="journal article" date="2021" name="Arch. Microbiol.">
        <title>Harenicola maris gen. nov., sp. nov. isolated from the Sea of Japan shallow sediments.</title>
        <authorList>
            <person name="Romanenko L.A."/>
            <person name="Kurilenko V.V."/>
            <person name="Chernysheva N.Y."/>
            <person name="Tekutyeva L.A."/>
            <person name="Velansky P.V."/>
            <person name="Svetashev V.I."/>
            <person name="Isaeva M.P."/>
        </authorList>
    </citation>
    <scope>NUCLEOTIDE SEQUENCE [LARGE SCALE GENOMIC DNA]</scope>
    <source>
        <strain evidence="1 2">KMM 3653</strain>
    </source>
</reference>
<proteinExistence type="predicted"/>
<dbReference type="InterPro" id="IPR002347">
    <property type="entry name" value="SDR_fam"/>
</dbReference>
<dbReference type="GO" id="GO:0016491">
    <property type="term" value="F:oxidoreductase activity"/>
    <property type="evidence" value="ECO:0007669"/>
    <property type="project" value="TreeGrafter"/>
</dbReference>
<gene>
    <name evidence="1" type="ORF">IV417_12115</name>
</gene>
<dbReference type="EMBL" id="JADQAZ010000002">
    <property type="protein sequence ID" value="MBT0958134.1"/>
    <property type="molecule type" value="Genomic_DNA"/>
</dbReference>
<dbReference type="RefSeq" id="WP_327794349.1">
    <property type="nucleotide sequence ID" value="NZ_JADQAZ010000002.1"/>
</dbReference>
<dbReference type="Proteomes" id="UP001315686">
    <property type="component" value="Unassembled WGS sequence"/>
</dbReference>
<dbReference type="AlphaFoldDB" id="A0AAP2CPU9"/>
<sequence>MQNTLLIGASGGIGRALTAALTQRGGTVTPLSRSENALDLTDEDSIKSALEPLTGPYDAVILATGALEINGAAPEKSLSHLSAPALMDQFALNAIGPALVLKHARRLLPRDRRSVFAALSARVGSIGDNRLGGWYSYRAAKAALNQLIHTGAIELARTHPQALCICLHPGTVATDFTRKYQSTHPTVPPQEAAENLLRVMDGLTPQDTGGFYDWAGKPIPW</sequence>
<evidence type="ECO:0000313" key="2">
    <source>
        <dbReference type="Proteomes" id="UP001315686"/>
    </source>
</evidence>
<dbReference type="Gene3D" id="3.40.50.720">
    <property type="entry name" value="NAD(P)-binding Rossmann-like Domain"/>
    <property type="match status" value="1"/>
</dbReference>
<accession>A0AAP2CPU9</accession>
<organism evidence="1 2">
    <name type="scientific">Harenicola maris</name>
    <dbReference type="NCBI Taxonomy" id="2841044"/>
    <lineage>
        <taxon>Bacteria</taxon>
        <taxon>Pseudomonadati</taxon>
        <taxon>Pseudomonadota</taxon>
        <taxon>Alphaproteobacteria</taxon>
        <taxon>Rhodobacterales</taxon>
        <taxon>Paracoccaceae</taxon>
        <taxon>Harenicola</taxon>
    </lineage>
</organism>
<dbReference type="PANTHER" id="PTHR43544:SF12">
    <property type="entry name" value="NAD(P)-BINDING ROSSMANN-FOLD SUPERFAMILY PROTEIN"/>
    <property type="match status" value="1"/>
</dbReference>